<evidence type="ECO:0000256" key="6">
    <source>
        <dbReference type="SAM" id="Phobius"/>
    </source>
</evidence>
<accession>A0A8J6GPI1</accession>
<protein>
    <submittedName>
        <fullName evidence="7">Proton myo-inositol cotransporter</fullName>
    </submittedName>
</protein>
<gene>
    <name evidence="7" type="ORF">LTLLF_209310</name>
</gene>
<evidence type="ECO:0000256" key="2">
    <source>
        <dbReference type="ARBA" id="ARBA00022448"/>
    </source>
</evidence>
<keyword evidence="4 6" id="KW-1133">Transmembrane helix</keyword>
<dbReference type="EMBL" id="JAATJU010013668">
    <property type="protein sequence ID" value="KAH0517826.1"/>
    <property type="molecule type" value="Genomic_DNA"/>
</dbReference>
<dbReference type="Gene3D" id="1.20.1250.20">
    <property type="entry name" value="MFS general substrate transporter like domains"/>
    <property type="match status" value="1"/>
</dbReference>
<evidence type="ECO:0000256" key="4">
    <source>
        <dbReference type="ARBA" id="ARBA00022989"/>
    </source>
</evidence>
<sequence>YMLGLAAIPAVIQFLGFLFLPESPRWLIQKGQTQKARRILSQMRGNQTIDEEYDSIRNSIEEEEKEAGAGTCMSRCMRRRTALCSV</sequence>
<feature type="non-terminal residue" evidence="7">
    <location>
        <position position="1"/>
    </location>
</feature>
<dbReference type="PANTHER" id="PTHR48020">
    <property type="entry name" value="PROTON MYO-INOSITOL COTRANSPORTER"/>
    <property type="match status" value="1"/>
</dbReference>
<evidence type="ECO:0000313" key="7">
    <source>
        <dbReference type="EMBL" id="KAH0517826.1"/>
    </source>
</evidence>
<dbReference type="InterPro" id="IPR005828">
    <property type="entry name" value="MFS_sugar_transport-like"/>
</dbReference>
<keyword evidence="5 6" id="KW-0472">Membrane</keyword>
<evidence type="ECO:0000256" key="3">
    <source>
        <dbReference type="ARBA" id="ARBA00022692"/>
    </source>
</evidence>
<dbReference type="Proteomes" id="UP000710432">
    <property type="component" value="Unassembled WGS sequence"/>
</dbReference>
<dbReference type="GO" id="GO:0005366">
    <property type="term" value="F:myo-inositol:proton symporter activity"/>
    <property type="evidence" value="ECO:0007669"/>
    <property type="project" value="TreeGrafter"/>
</dbReference>
<evidence type="ECO:0000313" key="8">
    <source>
        <dbReference type="Proteomes" id="UP000710432"/>
    </source>
</evidence>
<evidence type="ECO:0000256" key="1">
    <source>
        <dbReference type="ARBA" id="ARBA00004141"/>
    </source>
</evidence>
<keyword evidence="2" id="KW-0813">Transport</keyword>
<dbReference type="InterPro" id="IPR050814">
    <property type="entry name" value="Myo-inositol_Transporter"/>
</dbReference>
<feature type="transmembrane region" description="Helical" evidence="6">
    <location>
        <begin position="6"/>
        <end position="28"/>
    </location>
</feature>
<proteinExistence type="predicted"/>
<name>A0A8J6GPI1_MICOH</name>
<comment type="caution">
    <text evidence="7">The sequence shown here is derived from an EMBL/GenBank/DDBJ whole genome shotgun (WGS) entry which is preliminary data.</text>
</comment>
<dbReference type="AlphaFoldDB" id="A0A8J6GPI1"/>
<evidence type="ECO:0000256" key="5">
    <source>
        <dbReference type="ARBA" id="ARBA00023136"/>
    </source>
</evidence>
<keyword evidence="3 6" id="KW-0812">Transmembrane</keyword>
<dbReference type="Pfam" id="PF00083">
    <property type="entry name" value="Sugar_tr"/>
    <property type="match status" value="1"/>
</dbReference>
<dbReference type="PANTHER" id="PTHR48020:SF12">
    <property type="entry name" value="PROTON MYO-INOSITOL COTRANSPORTER"/>
    <property type="match status" value="1"/>
</dbReference>
<dbReference type="GO" id="GO:0016324">
    <property type="term" value="C:apical plasma membrane"/>
    <property type="evidence" value="ECO:0007669"/>
    <property type="project" value="TreeGrafter"/>
</dbReference>
<organism evidence="7 8">
    <name type="scientific">Microtus ochrogaster</name>
    <name type="common">Prairie vole</name>
    <dbReference type="NCBI Taxonomy" id="79684"/>
    <lineage>
        <taxon>Eukaryota</taxon>
        <taxon>Metazoa</taxon>
        <taxon>Chordata</taxon>
        <taxon>Craniata</taxon>
        <taxon>Vertebrata</taxon>
        <taxon>Euteleostomi</taxon>
        <taxon>Mammalia</taxon>
        <taxon>Eutheria</taxon>
        <taxon>Euarchontoglires</taxon>
        <taxon>Glires</taxon>
        <taxon>Rodentia</taxon>
        <taxon>Myomorpha</taxon>
        <taxon>Muroidea</taxon>
        <taxon>Cricetidae</taxon>
        <taxon>Arvicolinae</taxon>
        <taxon>Microtus</taxon>
    </lineage>
</organism>
<reference evidence="7" key="1">
    <citation type="submission" date="2020-03" db="EMBL/GenBank/DDBJ databases">
        <title>Studies in the Genomics of Life Span.</title>
        <authorList>
            <person name="Glass D."/>
        </authorList>
    </citation>
    <scope>NUCLEOTIDE SEQUENCE</scope>
    <source>
        <strain evidence="7">LTLLF</strain>
        <tissue evidence="7">Muscle</tissue>
    </source>
</reference>
<comment type="subcellular location">
    <subcellularLocation>
        <location evidence="1">Membrane</location>
        <topology evidence="1">Multi-pass membrane protein</topology>
    </subcellularLocation>
</comment>
<dbReference type="SUPFAM" id="SSF103473">
    <property type="entry name" value="MFS general substrate transporter"/>
    <property type="match status" value="1"/>
</dbReference>
<dbReference type="InterPro" id="IPR036259">
    <property type="entry name" value="MFS_trans_sf"/>
</dbReference>